<feature type="domain" description="IFT80/172/WDR35 TPR" evidence="2">
    <location>
        <begin position="155"/>
        <end position="199"/>
    </location>
</feature>
<dbReference type="EMBL" id="OU893343">
    <property type="protein sequence ID" value="CAG9784086.1"/>
    <property type="molecule type" value="Genomic_DNA"/>
</dbReference>
<evidence type="ECO:0000313" key="4">
    <source>
        <dbReference type="Proteomes" id="UP001153714"/>
    </source>
</evidence>
<evidence type="ECO:0000259" key="2">
    <source>
        <dbReference type="Pfam" id="PF23387"/>
    </source>
</evidence>
<dbReference type="PANTHER" id="PTHR24098">
    <property type="entry name" value="OUTER SEGMENT 5"/>
    <property type="match status" value="1"/>
</dbReference>
<organism evidence="3 4">
    <name type="scientific">Diatraea saccharalis</name>
    <name type="common">sugarcane borer</name>
    <dbReference type="NCBI Taxonomy" id="40085"/>
    <lineage>
        <taxon>Eukaryota</taxon>
        <taxon>Metazoa</taxon>
        <taxon>Ecdysozoa</taxon>
        <taxon>Arthropoda</taxon>
        <taxon>Hexapoda</taxon>
        <taxon>Insecta</taxon>
        <taxon>Pterygota</taxon>
        <taxon>Neoptera</taxon>
        <taxon>Endopterygota</taxon>
        <taxon>Lepidoptera</taxon>
        <taxon>Glossata</taxon>
        <taxon>Ditrysia</taxon>
        <taxon>Pyraloidea</taxon>
        <taxon>Crambidae</taxon>
        <taxon>Crambinae</taxon>
        <taxon>Diatraea</taxon>
    </lineage>
</organism>
<sequence length="204" mass="23420">MQENNNCNTKHRYFIDGKYILSGSQILSICWSAETELLVGLRANSLVVWCCPKAATQPDWLTITTVNKEISDLGRNPTLVCVEEGVARVCRGNGSILHVSVAVFPEKLLKHVAANMWQPALQLKFWHQKKQNPQPIQHLYSIFLQLCRTVEDETLWACLAVLAWQQRQLEVAEEAFALIHQYHQVCYIQHLRNNIPEKITKNET</sequence>
<dbReference type="AlphaFoldDB" id="A0A9N9QVD6"/>
<evidence type="ECO:0000259" key="1">
    <source>
        <dbReference type="Pfam" id="PF23335"/>
    </source>
</evidence>
<evidence type="ECO:0000313" key="3">
    <source>
        <dbReference type="EMBL" id="CAG9784086.1"/>
    </source>
</evidence>
<dbReference type="PANTHER" id="PTHR24098:SF0">
    <property type="entry name" value="OUTER SEGMENT 5"/>
    <property type="match status" value="1"/>
</dbReference>
<keyword evidence="4" id="KW-1185">Reference proteome</keyword>
<protein>
    <submittedName>
        <fullName evidence="3">Uncharacterized protein</fullName>
    </submittedName>
</protein>
<dbReference type="InterPro" id="IPR056456">
    <property type="entry name" value="Beta-prop_IFT80_2nd"/>
</dbReference>
<gene>
    <name evidence="3" type="ORF">DIATSA_LOCUS2205</name>
</gene>
<feature type="domain" description="IFT80 second beta-propeller" evidence="1">
    <location>
        <begin position="23"/>
        <end position="103"/>
    </location>
</feature>
<reference evidence="3" key="2">
    <citation type="submission" date="2022-10" db="EMBL/GenBank/DDBJ databases">
        <authorList>
            <consortium name="ENA_rothamsted_submissions"/>
            <consortium name="culmorum"/>
            <person name="King R."/>
        </authorList>
    </citation>
    <scope>NUCLEOTIDE SEQUENCE</scope>
</reference>
<dbReference type="GO" id="GO:0060271">
    <property type="term" value="P:cilium assembly"/>
    <property type="evidence" value="ECO:0007669"/>
    <property type="project" value="TreeGrafter"/>
</dbReference>
<name>A0A9N9QVD6_9NEOP</name>
<dbReference type="Proteomes" id="UP001153714">
    <property type="component" value="Chromosome 12"/>
</dbReference>
<proteinExistence type="predicted"/>
<dbReference type="GO" id="GO:0005929">
    <property type="term" value="C:cilium"/>
    <property type="evidence" value="ECO:0007669"/>
    <property type="project" value="TreeGrafter"/>
</dbReference>
<reference evidence="3" key="1">
    <citation type="submission" date="2021-12" db="EMBL/GenBank/DDBJ databases">
        <authorList>
            <person name="King R."/>
        </authorList>
    </citation>
    <scope>NUCLEOTIDE SEQUENCE</scope>
</reference>
<dbReference type="InterPro" id="IPR056157">
    <property type="entry name" value="TPR_IFT80_172_dom"/>
</dbReference>
<dbReference type="GO" id="GO:0030992">
    <property type="term" value="C:intraciliary transport particle B"/>
    <property type="evidence" value="ECO:0007669"/>
    <property type="project" value="TreeGrafter"/>
</dbReference>
<dbReference type="Pfam" id="PF23387">
    <property type="entry name" value="TPR_IFT80_172"/>
    <property type="match status" value="1"/>
</dbReference>
<dbReference type="Pfam" id="PF23335">
    <property type="entry name" value="Beta-prop_IFT80_2nd"/>
    <property type="match status" value="1"/>
</dbReference>
<dbReference type="OrthoDB" id="408728at2759"/>
<accession>A0A9N9QVD6</accession>